<dbReference type="InterPro" id="IPR036365">
    <property type="entry name" value="PGBD-like_sf"/>
</dbReference>
<feature type="domain" description="Peptidoglycan binding-like" evidence="2">
    <location>
        <begin position="332"/>
        <end position="384"/>
    </location>
</feature>
<dbReference type="GO" id="GO:0003964">
    <property type="term" value="F:RNA-directed DNA polymerase activity"/>
    <property type="evidence" value="ECO:0007669"/>
    <property type="project" value="UniProtKB-KW"/>
</dbReference>
<evidence type="ECO:0000259" key="2">
    <source>
        <dbReference type="Pfam" id="PF01471"/>
    </source>
</evidence>
<keyword evidence="3" id="KW-0695">RNA-directed DNA polymerase</keyword>
<gene>
    <name evidence="3" type="ORF">HELGO_WM21766</name>
</gene>
<organism evidence="3">
    <name type="scientific">uncultured Campylobacterales bacterium</name>
    <dbReference type="NCBI Taxonomy" id="352960"/>
    <lineage>
        <taxon>Bacteria</taxon>
        <taxon>Pseudomonadati</taxon>
        <taxon>Campylobacterota</taxon>
        <taxon>Epsilonproteobacteria</taxon>
        <taxon>Campylobacterales</taxon>
        <taxon>environmental samples</taxon>
    </lineage>
</organism>
<keyword evidence="3" id="KW-0548">Nucleotidyltransferase</keyword>
<protein>
    <submittedName>
        <fullName evidence="3">Retron-type RNA-directed DNA polymerase (EC)</fullName>
        <ecNumber evidence="3">2.7.7.49</ecNumber>
    </submittedName>
</protein>
<dbReference type="EC" id="2.7.7.49" evidence="3"/>
<dbReference type="AlphaFoldDB" id="A0A6S6T0C8"/>
<accession>A0A6S6T0C8</accession>
<reference evidence="3" key="1">
    <citation type="submission" date="2020-01" db="EMBL/GenBank/DDBJ databases">
        <authorList>
            <person name="Meier V. D."/>
            <person name="Meier V D."/>
        </authorList>
    </citation>
    <scope>NUCLEOTIDE SEQUENCE</scope>
    <source>
        <strain evidence="3">HLG_WM_MAG_12</strain>
    </source>
</reference>
<sequence>MQILKFYKNKPVEFDVKKILKGLKVMNKLLQVSIVCGATALLLNGCGNTQESVSSVSDVSELRSEIEVKNDALKSKEQQIARLEAILNEKAANNNSNENNSLLPPNAKAGECYSRVLIPASYTLKQERVLKQEASQDIKIVPATYRTTTKRVLANAESYKLVTIPATYKYVTQKIQVEPAKTQIIEVPARYKTVTEKVLIKPAYTTWKKGRGEVEKVNHSTGEIMCLVEVPAEYKSVTKRVLVNAAGTKKITTPPVYKTVKVKVENTPATTKKIVIPATYTTIRVKEVSTPAKELTTTIPATYQTVTKRVLTKDSELKWQPILCETNTTPTLVRDLQIALKREGYNVGPIDSIYGSQTKTAVKAYQKDKRLAIGALTLETLKSLKVL</sequence>
<dbReference type="Gene3D" id="1.10.101.10">
    <property type="entry name" value="PGBD-like superfamily/PGBD"/>
    <property type="match status" value="1"/>
</dbReference>
<dbReference type="Pfam" id="PF01471">
    <property type="entry name" value="PG_binding_1"/>
    <property type="match status" value="1"/>
</dbReference>
<proteinExistence type="predicted"/>
<keyword evidence="3" id="KW-0808">Transferase</keyword>
<evidence type="ECO:0000313" key="3">
    <source>
        <dbReference type="EMBL" id="CAA6812782.1"/>
    </source>
</evidence>
<dbReference type="SUPFAM" id="SSF47090">
    <property type="entry name" value="PGBD-like"/>
    <property type="match status" value="1"/>
</dbReference>
<dbReference type="InterPro" id="IPR036366">
    <property type="entry name" value="PGBDSf"/>
</dbReference>
<dbReference type="InterPro" id="IPR002477">
    <property type="entry name" value="Peptidoglycan-bd-like"/>
</dbReference>
<evidence type="ECO:0000256" key="1">
    <source>
        <dbReference type="SAM" id="Coils"/>
    </source>
</evidence>
<keyword evidence="1" id="KW-0175">Coiled coil</keyword>
<dbReference type="EMBL" id="CACVAW010000051">
    <property type="protein sequence ID" value="CAA6812782.1"/>
    <property type="molecule type" value="Genomic_DNA"/>
</dbReference>
<feature type="coiled-coil region" evidence="1">
    <location>
        <begin position="59"/>
        <end position="100"/>
    </location>
</feature>
<name>A0A6S6T0C8_9BACT</name>